<dbReference type="AlphaFoldDB" id="A0A4R0RUF4"/>
<evidence type="ECO:0000256" key="9">
    <source>
        <dbReference type="RuleBase" id="RU362103"/>
    </source>
</evidence>
<comment type="caution">
    <text evidence="11">The sequence shown here is derived from an EMBL/GenBank/DDBJ whole genome shotgun (WGS) entry which is preliminary data.</text>
</comment>
<evidence type="ECO:0000256" key="1">
    <source>
        <dbReference type="ARBA" id="ARBA00008780"/>
    </source>
</evidence>
<dbReference type="PANTHER" id="PTHR10728:SF33">
    <property type="entry name" value="LYSOPHOSPHOLIPASE 1-RELATED"/>
    <property type="match status" value="1"/>
</dbReference>
<keyword evidence="3" id="KW-0732">Signal</keyword>
<evidence type="ECO:0000256" key="2">
    <source>
        <dbReference type="ARBA" id="ARBA00013274"/>
    </source>
</evidence>
<evidence type="ECO:0000256" key="6">
    <source>
        <dbReference type="ARBA" id="ARBA00023098"/>
    </source>
</evidence>
<dbReference type="STRING" id="92696.A0A4R0RUF4"/>
<dbReference type="PROSITE" id="PS51210">
    <property type="entry name" value="PLA2C"/>
    <property type="match status" value="1"/>
</dbReference>
<dbReference type="OrthoDB" id="4084751at2759"/>
<dbReference type="InterPro" id="IPR002642">
    <property type="entry name" value="LysoPLipase_cat_dom"/>
</dbReference>
<evidence type="ECO:0000256" key="7">
    <source>
        <dbReference type="ARBA" id="ARBA00023180"/>
    </source>
</evidence>
<name>A0A4R0RUF4_9APHY</name>
<evidence type="ECO:0000259" key="10">
    <source>
        <dbReference type="PROSITE" id="PS51210"/>
    </source>
</evidence>
<dbReference type="InterPro" id="IPR016035">
    <property type="entry name" value="Acyl_Trfase/lysoPLipase"/>
</dbReference>
<dbReference type="Gene3D" id="3.40.1090.10">
    <property type="entry name" value="Cytosolic phospholipase A2 catalytic domain"/>
    <property type="match status" value="1"/>
</dbReference>
<evidence type="ECO:0000313" key="11">
    <source>
        <dbReference type="EMBL" id="TCD71666.1"/>
    </source>
</evidence>
<evidence type="ECO:0000256" key="3">
    <source>
        <dbReference type="ARBA" id="ARBA00022729"/>
    </source>
</evidence>
<organism evidence="11 12">
    <name type="scientific">Steccherinum ochraceum</name>
    <dbReference type="NCBI Taxonomy" id="92696"/>
    <lineage>
        <taxon>Eukaryota</taxon>
        <taxon>Fungi</taxon>
        <taxon>Dikarya</taxon>
        <taxon>Basidiomycota</taxon>
        <taxon>Agaricomycotina</taxon>
        <taxon>Agaricomycetes</taxon>
        <taxon>Polyporales</taxon>
        <taxon>Steccherinaceae</taxon>
        <taxon>Steccherinum</taxon>
    </lineage>
</organism>
<sequence>MQDRLERDRLHHSGAAHDIRGGYFYPAIGTACPTEDTELQNSVIKTLSSQEAAFIGERGSRILPHAWSSYLQNVKDSAASQHIQLPGYVSTILSCISKPPQLAIATSGGGHRAAIFGAGVMAALDGRNSTSASVGTGGLLQASSYLAGLSGGSWLVGSLTEANFPIFPELIFGSSSTGSQGWLAQFDLTEPSSDPQVVEAFIGTLVAEVAGKFLAGFPITINDVWARTLSRHFVSGTTAENFFDPNVTHGAGKTLSGLADVPAFSSHAMPFPIITSDSLSNTKNPVFFNQTEDPVSLANVIYEFTPYEMGSYDPTLSAFTPTKFLGSPNNSVCVTGFDQLGFIEGSSSELFNEFNTSAAALAASPAGVLIGVIETTFNQSKDVELDATLIPNPFAGVNRGPFPDADSKMLRLVDGGEDGQIMPIQPLLVKARDIDTIIAIDAPADTDDNFSAGFSLIASQQRASLFPGVYSFPPVPKSVDVFISQGLAKRPTFFGCNSSPSVPLIIYIANGGAPLGQAPVTNTSTLQTTYQPEEIQGMLNQVFDIATQGIPVAQKNGQTAKDPEFAVCLACAVVDKQRSRSGIRRSGVCESCLQRYCWS</sequence>
<keyword evidence="6 8" id="KW-0443">Lipid metabolism</keyword>
<proteinExistence type="inferred from homology"/>
<dbReference type="PANTHER" id="PTHR10728">
    <property type="entry name" value="CYTOSOLIC PHOSPHOLIPASE A2"/>
    <property type="match status" value="1"/>
</dbReference>
<feature type="domain" description="PLA2c" evidence="10">
    <location>
        <begin position="31"/>
        <end position="599"/>
    </location>
</feature>
<keyword evidence="4 8" id="KW-0378">Hydrolase</keyword>
<dbReference type="Pfam" id="PF01735">
    <property type="entry name" value="PLA2_B"/>
    <property type="match status" value="1"/>
</dbReference>
<keyword evidence="7" id="KW-0325">Glycoprotein</keyword>
<dbReference type="SMART" id="SM00022">
    <property type="entry name" value="PLAc"/>
    <property type="match status" value="1"/>
</dbReference>
<comment type="similarity">
    <text evidence="1 9">Belongs to the lysophospholipase family.</text>
</comment>
<dbReference type="PROSITE" id="PS51257">
    <property type="entry name" value="PROKAR_LIPOPROTEIN"/>
    <property type="match status" value="1"/>
</dbReference>
<dbReference type="SUPFAM" id="SSF52151">
    <property type="entry name" value="FabD/lysophospholipase-like"/>
    <property type="match status" value="1"/>
</dbReference>
<protein>
    <recommendedName>
        <fullName evidence="2 9">Lysophospholipase</fullName>
        <ecNumber evidence="2 9">3.1.1.5</ecNumber>
    </recommendedName>
</protein>
<dbReference type="GO" id="GO:0046475">
    <property type="term" value="P:glycerophospholipid catabolic process"/>
    <property type="evidence" value="ECO:0007669"/>
    <property type="project" value="TreeGrafter"/>
</dbReference>
<gene>
    <name evidence="11" type="primary">PLB1</name>
    <name evidence="11" type="ORF">EIP91_005432</name>
</gene>
<evidence type="ECO:0000256" key="5">
    <source>
        <dbReference type="ARBA" id="ARBA00022963"/>
    </source>
</evidence>
<dbReference type="EC" id="3.1.1.5" evidence="2 9"/>
<comment type="catalytic activity">
    <reaction evidence="9">
        <text>a 1-acyl-sn-glycero-3-phosphocholine + H2O = sn-glycerol 3-phosphocholine + a fatty acid + H(+)</text>
        <dbReference type="Rhea" id="RHEA:15177"/>
        <dbReference type="ChEBI" id="CHEBI:15377"/>
        <dbReference type="ChEBI" id="CHEBI:15378"/>
        <dbReference type="ChEBI" id="CHEBI:16870"/>
        <dbReference type="ChEBI" id="CHEBI:28868"/>
        <dbReference type="ChEBI" id="CHEBI:58168"/>
        <dbReference type="EC" id="3.1.1.5"/>
    </reaction>
</comment>
<dbReference type="GO" id="GO:0004623">
    <property type="term" value="F:phospholipase A2 activity"/>
    <property type="evidence" value="ECO:0007669"/>
    <property type="project" value="TreeGrafter"/>
</dbReference>
<evidence type="ECO:0000256" key="4">
    <source>
        <dbReference type="ARBA" id="ARBA00022801"/>
    </source>
</evidence>
<dbReference type="Proteomes" id="UP000292702">
    <property type="component" value="Unassembled WGS sequence"/>
</dbReference>
<dbReference type="GO" id="GO:0004622">
    <property type="term" value="F:phosphatidylcholine lysophospholipase activity"/>
    <property type="evidence" value="ECO:0007669"/>
    <property type="project" value="UniProtKB-EC"/>
</dbReference>
<evidence type="ECO:0000256" key="8">
    <source>
        <dbReference type="PROSITE-ProRule" id="PRU00555"/>
    </source>
</evidence>
<dbReference type="EMBL" id="RWJN01000003">
    <property type="protein sequence ID" value="TCD71666.1"/>
    <property type="molecule type" value="Genomic_DNA"/>
</dbReference>
<reference evidence="11 12" key="1">
    <citation type="submission" date="2018-11" db="EMBL/GenBank/DDBJ databases">
        <title>Genome assembly of Steccherinum ochraceum LE-BIN_3174, the white-rot fungus of the Steccherinaceae family (The Residual Polyporoid clade, Polyporales, Basidiomycota).</title>
        <authorList>
            <person name="Fedorova T.V."/>
            <person name="Glazunova O.A."/>
            <person name="Landesman E.O."/>
            <person name="Moiseenko K.V."/>
            <person name="Psurtseva N.V."/>
            <person name="Savinova O.S."/>
            <person name="Shakhova N.V."/>
            <person name="Tyazhelova T.V."/>
            <person name="Vasina D.V."/>
        </authorList>
    </citation>
    <scope>NUCLEOTIDE SEQUENCE [LARGE SCALE GENOMIC DNA]</scope>
    <source>
        <strain evidence="11 12">LE-BIN_3174</strain>
    </source>
</reference>
<accession>A0A4R0RUF4</accession>
<dbReference type="GO" id="GO:0005829">
    <property type="term" value="C:cytosol"/>
    <property type="evidence" value="ECO:0007669"/>
    <property type="project" value="TreeGrafter"/>
</dbReference>
<evidence type="ECO:0000313" key="12">
    <source>
        <dbReference type="Proteomes" id="UP000292702"/>
    </source>
</evidence>
<keyword evidence="5 8" id="KW-0442">Lipid degradation</keyword>
<keyword evidence="12" id="KW-1185">Reference proteome</keyword>